<feature type="region of interest" description="Disordered" evidence="1">
    <location>
        <begin position="746"/>
        <end position="777"/>
    </location>
</feature>
<keyword evidence="4" id="KW-0560">Oxidoreductase</keyword>
<evidence type="ECO:0000313" key="5">
    <source>
        <dbReference type="Proteomes" id="UP000577707"/>
    </source>
</evidence>
<dbReference type="SUPFAM" id="SSF54665">
    <property type="entry name" value="CO dehydrogenase molybdoprotein N-domain-like"/>
    <property type="match status" value="1"/>
</dbReference>
<sequence>MTEIQEDIGTEPSIGRHSVGRRRFLGYLIGGTTVVAAAELGLLSGQAAAKIPSAPQVFDAYDLSDLLTHAAQPTSSLITVTINEDGTASFALPRAEVGQGITTAAAMIIAEELDLPLKKIDVTLAPARPELIWNQITGGSNTIHAMYTPIRVAAAVAKKTLLEAAAAQLGGVVDELETRDGVITDALGNSLTYGELTAQAASPDTKAVEVGLKDEATFTLLGKPTNRIDALDAVTGKKVYTTDLDVKGALPTMVCRAPTLNGKPTKVLNAAEVKAMPGVTHVAMVPTGVAVRARTFGQCIDGVRALRVDWEDGPVVGESDQDILSGVKAAELPMPALPNTPLAKTIAYDFTFWFRSNSPMDTNSAIADVRSDRAEIWSGLKNPIVTQQQIALELGLTPDKVKVNVMQAGGSFGRRLFFDGAMEAAQVSKAMGVPVKLMWHRSDDARVGRAHPLATSRVRAMHAAGEVLAFQQSHTAVEMDLRHGFGEIVTALAADLPAGLGNLGYAQTIFALTTGIPYDFGVLLQTLNETDTRFNTGAMRNVYSPDVRTANELVVDQLAKAMRKDPLAFRLEFCRNERVRGVLKKAREVAQWGKPMPAGTAQGIAVHTEYKGASACVVEIDCRPETVGRRVRDAVTGPRVMKATMVTDVGQVINPRGVEAQMQGAINDGIAMTLTSSLHLVDGHFEEASWDNYFYTRQWNTPPEIEVVIMDSAEPPGGVGEAGVAPTAAAVACAYARATGKVPTEFPINHRDPLAFEPKPRTPPIPPSPTDGLRWTY</sequence>
<gene>
    <name evidence="4" type="ORF">FHS12_002000</name>
</gene>
<dbReference type="GO" id="GO:0047121">
    <property type="term" value="F:isoquinoline 1-oxidoreductase activity"/>
    <property type="evidence" value="ECO:0007669"/>
    <property type="project" value="UniProtKB-EC"/>
</dbReference>
<dbReference type="PANTHER" id="PTHR47495:SF1">
    <property type="entry name" value="BLL3820 PROTEIN"/>
    <property type="match status" value="1"/>
</dbReference>
<dbReference type="PROSITE" id="PS51318">
    <property type="entry name" value="TAT"/>
    <property type="match status" value="1"/>
</dbReference>
<dbReference type="Pfam" id="PF20256">
    <property type="entry name" value="MoCoBD_2"/>
    <property type="match status" value="2"/>
</dbReference>
<dbReference type="PANTHER" id="PTHR47495">
    <property type="entry name" value="ALDEHYDE DEHYDROGENASE"/>
    <property type="match status" value="1"/>
</dbReference>
<evidence type="ECO:0000256" key="1">
    <source>
        <dbReference type="SAM" id="MobiDB-lite"/>
    </source>
</evidence>
<dbReference type="Proteomes" id="UP000577707">
    <property type="component" value="Unassembled WGS sequence"/>
</dbReference>
<dbReference type="InterPro" id="IPR006311">
    <property type="entry name" value="TAT_signal"/>
</dbReference>
<dbReference type="InterPro" id="IPR012368">
    <property type="entry name" value="OxRdtase_Mopterin-bd_su_IorB"/>
</dbReference>
<evidence type="ECO:0000256" key="2">
    <source>
        <dbReference type="SAM" id="Phobius"/>
    </source>
</evidence>
<dbReference type="InterPro" id="IPR000674">
    <property type="entry name" value="Ald_Oxase/Xan_DH_a/b"/>
</dbReference>
<keyword evidence="2" id="KW-0812">Transmembrane</keyword>
<keyword evidence="5" id="KW-1185">Reference proteome</keyword>
<evidence type="ECO:0000259" key="3">
    <source>
        <dbReference type="SMART" id="SM01008"/>
    </source>
</evidence>
<dbReference type="AlphaFoldDB" id="A0A7W5A4E2"/>
<dbReference type="InterPro" id="IPR036856">
    <property type="entry name" value="Ald_Oxase/Xan_DH_a/b_sf"/>
</dbReference>
<reference evidence="4 5" key="1">
    <citation type="submission" date="2020-08" db="EMBL/GenBank/DDBJ databases">
        <title>Genomic Encyclopedia of Type Strains, Phase III (KMG-III): the genomes of soil and plant-associated and newly described type strains.</title>
        <authorList>
            <person name="Whitman W."/>
        </authorList>
    </citation>
    <scope>NUCLEOTIDE SEQUENCE [LARGE SCALE GENOMIC DNA]</scope>
    <source>
        <strain evidence="4 5">CECT 3302</strain>
    </source>
</reference>
<dbReference type="PIRSF" id="PIRSF036389">
    <property type="entry name" value="IOR_B"/>
    <property type="match status" value="1"/>
</dbReference>
<dbReference type="Gene3D" id="3.30.365.10">
    <property type="entry name" value="Aldehyde oxidase/xanthine dehydrogenase, molybdopterin binding domain"/>
    <property type="match status" value="4"/>
</dbReference>
<dbReference type="Gene3D" id="3.90.1170.50">
    <property type="entry name" value="Aldehyde oxidase/xanthine dehydrogenase, a/b hammerhead"/>
    <property type="match status" value="1"/>
</dbReference>
<feature type="transmembrane region" description="Helical" evidence="2">
    <location>
        <begin position="24"/>
        <end position="43"/>
    </location>
</feature>
<feature type="domain" description="Aldehyde oxidase/xanthine dehydrogenase a/b hammerhead" evidence="3">
    <location>
        <begin position="235"/>
        <end position="314"/>
    </location>
</feature>
<comment type="caution">
    <text evidence="4">The sequence shown here is derived from an EMBL/GenBank/DDBJ whole genome shotgun (WGS) entry which is preliminary data.</text>
</comment>
<dbReference type="SMART" id="SM01008">
    <property type="entry name" value="Ald_Xan_dh_C"/>
    <property type="match status" value="1"/>
</dbReference>
<accession>A0A7W5A4E2</accession>
<dbReference type="SUPFAM" id="SSF56003">
    <property type="entry name" value="Molybdenum cofactor-binding domain"/>
    <property type="match status" value="2"/>
</dbReference>
<dbReference type="EMBL" id="JACHXG010000004">
    <property type="protein sequence ID" value="MBB3089054.1"/>
    <property type="molecule type" value="Genomic_DNA"/>
</dbReference>
<dbReference type="InterPro" id="IPR052516">
    <property type="entry name" value="N-heterocyclic_Hydroxylase"/>
</dbReference>
<keyword evidence="2" id="KW-1133">Transmembrane helix</keyword>
<dbReference type="InterPro" id="IPR008274">
    <property type="entry name" value="AldOxase/xan_DH_MoCoBD1"/>
</dbReference>
<organism evidence="4 5">
    <name type="scientific">Nocardioides albus</name>
    <dbReference type="NCBI Taxonomy" id="1841"/>
    <lineage>
        <taxon>Bacteria</taxon>
        <taxon>Bacillati</taxon>
        <taxon>Actinomycetota</taxon>
        <taxon>Actinomycetes</taxon>
        <taxon>Propionibacteriales</taxon>
        <taxon>Nocardioidaceae</taxon>
        <taxon>Nocardioides</taxon>
    </lineage>
</organism>
<protein>
    <submittedName>
        <fullName evidence="4">Isoquinoline 1-oxidoreductase beta subunit</fullName>
        <ecNumber evidence="4">1.3.99.16</ecNumber>
    </submittedName>
</protein>
<evidence type="ECO:0000313" key="4">
    <source>
        <dbReference type="EMBL" id="MBB3089054.1"/>
    </source>
</evidence>
<dbReference type="Pfam" id="PF02738">
    <property type="entry name" value="MoCoBD_1"/>
    <property type="match status" value="1"/>
</dbReference>
<keyword evidence="2" id="KW-0472">Membrane</keyword>
<dbReference type="InterPro" id="IPR037165">
    <property type="entry name" value="AldOxase/xan_DH_Mopterin-bd_sf"/>
</dbReference>
<dbReference type="EC" id="1.3.99.16" evidence="4"/>
<feature type="compositionally biased region" description="Basic and acidic residues" evidence="1">
    <location>
        <begin position="748"/>
        <end position="760"/>
    </location>
</feature>
<dbReference type="InterPro" id="IPR046867">
    <property type="entry name" value="AldOxase/xan_DH_MoCoBD2"/>
</dbReference>
<proteinExistence type="predicted"/>
<dbReference type="RefSeq" id="WP_183544748.1">
    <property type="nucleotide sequence ID" value="NZ_BMQT01000002.1"/>
</dbReference>
<name>A0A7W5A4E2_9ACTN</name>